<dbReference type="InterPro" id="IPR054170">
    <property type="entry name" value="RlmL_1st"/>
</dbReference>
<evidence type="ECO:0000259" key="8">
    <source>
        <dbReference type="PROSITE" id="PS51165"/>
    </source>
</evidence>
<keyword evidence="5" id="KW-0949">S-adenosyl-L-methionine</keyword>
<dbReference type="SMART" id="SM00981">
    <property type="entry name" value="THUMP"/>
    <property type="match status" value="1"/>
</dbReference>
<name>A0A5C5VEK4_9BACT</name>
<dbReference type="GO" id="GO:0008990">
    <property type="term" value="F:rRNA (guanine-N2-)-methyltransferase activity"/>
    <property type="evidence" value="ECO:0007669"/>
    <property type="project" value="InterPro"/>
</dbReference>
<dbReference type="AlphaFoldDB" id="A0A5C5VEK4"/>
<evidence type="ECO:0000256" key="3">
    <source>
        <dbReference type="ARBA" id="ARBA00022603"/>
    </source>
</evidence>
<dbReference type="Pfam" id="PF02926">
    <property type="entry name" value="THUMP"/>
    <property type="match status" value="1"/>
</dbReference>
<dbReference type="PANTHER" id="PTHR47313:SF1">
    <property type="entry name" value="RIBOSOMAL RNA LARGE SUBUNIT METHYLTRANSFERASE K_L"/>
    <property type="match status" value="1"/>
</dbReference>
<keyword evidence="1" id="KW-0963">Cytoplasm</keyword>
<dbReference type="GO" id="GO:0005737">
    <property type="term" value="C:cytoplasm"/>
    <property type="evidence" value="ECO:0007669"/>
    <property type="project" value="InterPro"/>
</dbReference>
<dbReference type="Gene3D" id="3.30.2130.30">
    <property type="match status" value="1"/>
</dbReference>
<feature type="region of interest" description="Disordered" evidence="7">
    <location>
        <begin position="369"/>
        <end position="408"/>
    </location>
</feature>
<dbReference type="InterPro" id="IPR029063">
    <property type="entry name" value="SAM-dependent_MTases_sf"/>
</dbReference>
<keyword evidence="4 9" id="KW-0808">Transferase</keyword>
<dbReference type="PIRSF" id="PIRSF037618">
    <property type="entry name" value="RNA_Mtase_bacteria_prd"/>
    <property type="match status" value="1"/>
</dbReference>
<dbReference type="EMBL" id="SIHJ01000001">
    <property type="protein sequence ID" value="TWT36310.1"/>
    <property type="molecule type" value="Genomic_DNA"/>
</dbReference>
<dbReference type="InterPro" id="IPR004114">
    <property type="entry name" value="THUMP_dom"/>
</dbReference>
<keyword evidence="10" id="KW-1185">Reference proteome</keyword>
<dbReference type="InterPro" id="IPR017244">
    <property type="entry name" value="23SrRNA_methyltr_KL"/>
</dbReference>
<evidence type="ECO:0000313" key="9">
    <source>
        <dbReference type="EMBL" id="TWT36310.1"/>
    </source>
</evidence>
<dbReference type="CDD" id="cd11715">
    <property type="entry name" value="THUMP_AdoMetMT"/>
    <property type="match status" value="1"/>
</dbReference>
<dbReference type="SUPFAM" id="SSF53335">
    <property type="entry name" value="S-adenosyl-L-methionine-dependent methyltransferases"/>
    <property type="match status" value="2"/>
</dbReference>
<evidence type="ECO:0000256" key="5">
    <source>
        <dbReference type="ARBA" id="ARBA00022691"/>
    </source>
</evidence>
<keyword evidence="6" id="KW-0694">RNA-binding</keyword>
<dbReference type="OrthoDB" id="9809404at2"/>
<evidence type="ECO:0000256" key="1">
    <source>
        <dbReference type="ARBA" id="ARBA00022490"/>
    </source>
</evidence>
<dbReference type="RefSeq" id="WP_146563110.1">
    <property type="nucleotide sequence ID" value="NZ_SIHJ01000001.1"/>
</dbReference>
<evidence type="ECO:0000313" key="10">
    <source>
        <dbReference type="Proteomes" id="UP000316714"/>
    </source>
</evidence>
<keyword evidence="2" id="KW-0698">rRNA processing</keyword>
<dbReference type="Pfam" id="PF22020">
    <property type="entry name" value="RlmL_1st"/>
    <property type="match status" value="1"/>
</dbReference>
<keyword evidence="3 9" id="KW-0489">Methyltransferase</keyword>
<dbReference type="GO" id="GO:0070043">
    <property type="term" value="F:rRNA (guanine-N7-)-methyltransferase activity"/>
    <property type="evidence" value="ECO:0007669"/>
    <property type="project" value="TreeGrafter"/>
</dbReference>
<dbReference type="Proteomes" id="UP000316714">
    <property type="component" value="Unassembled WGS sequence"/>
</dbReference>
<protein>
    <submittedName>
        <fullName evidence="9">Ribosomal RNA large subunit methyltransferase K/L</fullName>
    </submittedName>
</protein>
<evidence type="ECO:0000256" key="7">
    <source>
        <dbReference type="SAM" id="MobiDB-lite"/>
    </source>
</evidence>
<comment type="caution">
    <text evidence="9">The sequence shown here is derived from an EMBL/GenBank/DDBJ whole genome shotgun (WGS) entry which is preliminary data.</text>
</comment>
<dbReference type="PROSITE" id="PS51165">
    <property type="entry name" value="THUMP"/>
    <property type="match status" value="1"/>
</dbReference>
<dbReference type="NCBIfam" id="NF008748">
    <property type="entry name" value="PRK11783.1"/>
    <property type="match status" value="1"/>
</dbReference>
<dbReference type="InterPro" id="IPR019614">
    <property type="entry name" value="SAM-dep_methyl-trfase"/>
</dbReference>
<evidence type="ECO:0000256" key="2">
    <source>
        <dbReference type="ARBA" id="ARBA00022552"/>
    </source>
</evidence>
<feature type="domain" description="THUMP" evidence="8">
    <location>
        <begin position="44"/>
        <end position="154"/>
    </location>
</feature>
<accession>A0A5C5VEK4</accession>
<evidence type="ECO:0000256" key="4">
    <source>
        <dbReference type="ARBA" id="ARBA00022679"/>
    </source>
</evidence>
<gene>
    <name evidence="9" type="primary">rlmL</name>
    <name evidence="9" type="ORF">KOR34_12140</name>
</gene>
<dbReference type="GO" id="GO:0003723">
    <property type="term" value="F:RNA binding"/>
    <property type="evidence" value="ECO:0007669"/>
    <property type="project" value="UniProtKB-UniRule"/>
</dbReference>
<reference evidence="9 10" key="1">
    <citation type="submission" date="2019-02" db="EMBL/GenBank/DDBJ databases">
        <title>Deep-cultivation of Planctomycetes and their phenomic and genomic characterization uncovers novel biology.</title>
        <authorList>
            <person name="Wiegand S."/>
            <person name="Jogler M."/>
            <person name="Boedeker C."/>
            <person name="Pinto D."/>
            <person name="Vollmers J."/>
            <person name="Rivas-Marin E."/>
            <person name="Kohn T."/>
            <person name="Peeters S.H."/>
            <person name="Heuer A."/>
            <person name="Rast P."/>
            <person name="Oberbeckmann S."/>
            <person name="Bunk B."/>
            <person name="Jeske O."/>
            <person name="Meyerdierks A."/>
            <person name="Storesund J.E."/>
            <person name="Kallscheuer N."/>
            <person name="Luecker S."/>
            <person name="Lage O.M."/>
            <person name="Pohl T."/>
            <person name="Merkel B.J."/>
            <person name="Hornburger P."/>
            <person name="Mueller R.-W."/>
            <person name="Bruemmer F."/>
            <person name="Labrenz M."/>
            <person name="Spormann A.M."/>
            <person name="Op Den Camp H."/>
            <person name="Overmann J."/>
            <person name="Amann R."/>
            <person name="Jetten M.S.M."/>
            <person name="Mascher T."/>
            <person name="Medema M.H."/>
            <person name="Devos D.P."/>
            <person name="Kaster A.-K."/>
            <person name="Ovreas L."/>
            <person name="Rohde M."/>
            <person name="Galperin M.Y."/>
            <person name="Jogler C."/>
        </authorList>
    </citation>
    <scope>NUCLEOTIDE SEQUENCE [LARGE SCALE GENOMIC DNA]</scope>
    <source>
        <strain evidence="9 10">KOR34</strain>
    </source>
</reference>
<organism evidence="9 10">
    <name type="scientific">Posidoniimonas corsicana</name>
    <dbReference type="NCBI Taxonomy" id="1938618"/>
    <lineage>
        <taxon>Bacteria</taxon>
        <taxon>Pseudomonadati</taxon>
        <taxon>Planctomycetota</taxon>
        <taxon>Planctomycetia</taxon>
        <taxon>Pirellulales</taxon>
        <taxon>Lacipirellulaceae</taxon>
        <taxon>Posidoniimonas</taxon>
    </lineage>
</organism>
<feature type="compositionally biased region" description="Basic and acidic residues" evidence="7">
    <location>
        <begin position="375"/>
        <end position="385"/>
    </location>
</feature>
<evidence type="ECO:0000256" key="6">
    <source>
        <dbReference type="PROSITE-ProRule" id="PRU00529"/>
    </source>
</evidence>
<dbReference type="InterPro" id="IPR000241">
    <property type="entry name" value="RlmKL-like_Mtase"/>
</dbReference>
<dbReference type="PANTHER" id="PTHR47313">
    <property type="entry name" value="RIBOSOMAL RNA LARGE SUBUNIT METHYLTRANSFERASE K/L"/>
    <property type="match status" value="1"/>
</dbReference>
<dbReference type="Pfam" id="PF01170">
    <property type="entry name" value="UPF0020"/>
    <property type="match status" value="1"/>
</dbReference>
<proteinExistence type="predicted"/>
<dbReference type="Gene3D" id="3.40.50.150">
    <property type="entry name" value="Vaccinia Virus protein VP39"/>
    <property type="match status" value="2"/>
</dbReference>
<dbReference type="Gene3D" id="3.30.750.80">
    <property type="entry name" value="RNA methyltransferase domain (HRMD) like"/>
    <property type="match status" value="1"/>
</dbReference>
<sequence>MPLPLAATTAFGVEAVVRRELEALGYPAKITAPGRVAFEGDPQAIAQANLWLRAGERVVVELASFPATDFGQLFDGVAALDWAAWIPPDGEFPVRGRSRGSQLSSVPACQKIVKKAIVERLRQQHGVQELPETAGLYGVEVALVDDVATLTLDTTGVGLHKRGYRPVTSSAPLRETLAAAIVQLSYWRNGRPLLDPFCGAGTLAIEAAMIGRQIAPGLRRVFAAEDWPAVPADVWQAAREQAQQRMLPALDERILATDADDQVLVTARRSAERAGVLEDIHFQQRAFADTLSKREYGCLITNPPYGERLGEQREIEELYQAMPLVLRRLPTWSHYVLTSRLDFEQLVGQTADKRRKLYNGRLECTLFQYQGPKPPKGEGGGRKQGAEPASAAKTSVVEPAPKASVDAPQRAFGGLKPEAARQAEEFSNRLKKLARHLRKWPTKRGITCYRIYDRDIPEAPFAIDRYDDALHIAEYERPHDRTPAEHADWLDHMVRTAADALETPRELVFVKRRFRQRGETQYQRVAEQQAVRLVKEAGLTFRVNLSDYVDTGLFLDHRVTRGRFRDEAEGKRVLNLFAYTGAFSVYALAGGAERVTTVDLSPTYLDWARDNVRLNKLDASRCDFVEGDSQEFVESLPAEPLFDLAIVDPPTFSNTKRGADDWDVQQHAAPLLVEVAKRMPPGGVIYFSTNSRRFKLDEDQLSGLAIREISRQTVPEDFRNKRIHRCWRMVKE</sequence>
<dbReference type="CDD" id="cd02440">
    <property type="entry name" value="AdoMet_MTases"/>
    <property type="match status" value="1"/>
</dbReference>
<dbReference type="Pfam" id="PF10672">
    <property type="entry name" value="Methyltrans_SAM"/>
    <property type="match status" value="1"/>
</dbReference>